<dbReference type="NCBIfam" id="TIGR01853">
    <property type="entry name" value="lipid_A_lpxD"/>
    <property type="match status" value="1"/>
</dbReference>
<dbReference type="GO" id="GO:0016020">
    <property type="term" value="C:membrane"/>
    <property type="evidence" value="ECO:0007669"/>
    <property type="project" value="GOC"/>
</dbReference>
<dbReference type="InterPro" id="IPR001451">
    <property type="entry name" value="Hexapep"/>
</dbReference>
<dbReference type="InterPro" id="IPR007691">
    <property type="entry name" value="LpxD"/>
</dbReference>
<keyword evidence="10" id="KW-1185">Reference proteome</keyword>
<comment type="catalytic activity">
    <reaction evidence="7">
        <text>a UDP-3-O-[(3R)-3-hydroxyacyl]-alpha-D-glucosamine + a (3R)-hydroxyacyl-[ACP] = a UDP-2-N,3-O-bis[(3R)-3-hydroxyacyl]-alpha-D-glucosamine + holo-[ACP] + H(+)</text>
        <dbReference type="Rhea" id="RHEA:53836"/>
        <dbReference type="Rhea" id="RHEA-COMP:9685"/>
        <dbReference type="Rhea" id="RHEA-COMP:9945"/>
        <dbReference type="ChEBI" id="CHEBI:15378"/>
        <dbReference type="ChEBI" id="CHEBI:64479"/>
        <dbReference type="ChEBI" id="CHEBI:78827"/>
        <dbReference type="ChEBI" id="CHEBI:137740"/>
        <dbReference type="ChEBI" id="CHEBI:137748"/>
        <dbReference type="EC" id="2.3.1.191"/>
    </reaction>
</comment>
<evidence type="ECO:0000259" key="8">
    <source>
        <dbReference type="Pfam" id="PF04613"/>
    </source>
</evidence>
<dbReference type="NCBIfam" id="NF002060">
    <property type="entry name" value="PRK00892.1"/>
    <property type="match status" value="1"/>
</dbReference>
<feature type="active site" description="Proton acceptor" evidence="7">
    <location>
        <position position="247"/>
    </location>
</feature>
<dbReference type="RefSeq" id="WP_211938571.1">
    <property type="nucleotide sequence ID" value="NZ_CP073078.1"/>
</dbReference>
<evidence type="ECO:0000256" key="4">
    <source>
        <dbReference type="ARBA" id="ARBA00022737"/>
    </source>
</evidence>
<keyword evidence="1 7" id="KW-0444">Lipid biosynthesis</keyword>
<dbReference type="Gene3D" id="3.40.1390.10">
    <property type="entry name" value="MurE/MurF, N-terminal domain"/>
    <property type="match status" value="1"/>
</dbReference>
<dbReference type="Proteomes" id="UP000676409">
    <property type="component" value="Chromosome"/>
</dbReference>
<dbReference type="KEGG" id="caul:KCG34_01095"/>
<keyword evidence="3 7" id="KW-0808">Transferase</keyword>
<gene>
    <name evidence="7 9" type="primary">lpxD</name>
    <name evidence="9" type="ORF">KCG34_01095</name>
</gene>
<dbReference type="SUPFAM" id="SSF51161">
    <property type="entry name" value="Trimeric LpxA-like enzymes"/>
    <property type="match status" value="1"/>
</dbReference>
<evidence type="ECO:0000256" key="3">
    <source>
        <dbReference type="ARBA" id="ARBA00022679"/>
    </source>
</evidence>
<comment type="similarity">
    <text evidence="7">Belongs to the transferase hexapeptide repeat family. LpxD subfamily.</text>
</comment>
<dbReference type="GO" id="GO:0103118">
    <property type="term" value="F:UDP-3-O-[(3R)-3-hydroxyacyl]-glucosamine N-acyltransferase activity"/>
    <property type="evidence" value="ECO:0007669"/>
    <property type="project" value="UniProtKB-EC"/>
</dbReference>
<dbReference type="GO" id="GO:0016410">
    <property type="term" value="F:N-acyltransferase activity"/>
    <property type="evidence" value="ECO:0007669"/>
    <property type="project" value="InterPro"/>
</dbReference>
<protein>
    <recommendedName>
        <fullName evidence="7">UDP-3-O-acylglucosamine N-acyltransferase</fullName>
        <ecNumber evidence="7">2.3.1.191</ecNumber>
    </recommendedName>
</protein>
<proteinExistence type="inferred from homology"/>
<dbReference type="Pfam" id="PF14602">
    <property type="entry name" value="Hexapep_2"/>
    <property type="match status" value="1"/>
</dbReference>
<evidence type="ECO:0000313" key="10">
    <source>
        <dbReference type="Proteomes" id="UP000676409"/>
    </source>
</evidence>
<dbReference type="PROSITE" id="PS00101">
    <property type="entry name" value="HEXAPEP_TRANSFERASES"/>
    <property type="match status" value="1"/>
</dbReference>
<dbReference type="Gene3D" id="2.160.10.10">
    <property type="entry name" value="Hexapeptide repeat proteins"/>
    <property type="match status" value="1"/>
</dbReference>
<comment type="subunit">
    <text evidence="7">Homotrimer.</text>
</comment>
<dbReference type="Pfam" id="PF04613">
    <property type="entry name" value="LpxD"/>
    <property type="match status" value="1"/>
</dbReference>
<keyword evidence="4 7" id="KW-0677">Repeat</keyword>
<dbReference type="PANTHER" id="PTHR43378:SF2">
    <property type="entry name" value="UDP-3-O-ACYLGLUCOSAMINE N-ACYLTRANSFERASE 1, MITOCHONDRIAL-RELATED"/>
    <property type="match status" value="1"/>
</dbReference>
<accession>A0A975G0H2</accession>
<dbReference type="PANTHER" id="PTHR43378">
    <property type="entry name" value="UDP-3-O-ACYLGLUCOSAMINE N-ACYLTRANSFERASE"/>
    <property type="match status" value="1"/>
</dbReference>
<evidence type="ECO:0000256" key="6">
    <source>
        <dbReference type="ARBA" id="ARBA00023315"/>
    </source>
</evidence>
<evidence type="ECO:0000256" key="1">
    <source>
        <dbReference type="ARBA" id="ARBA00022516"/>
    </source>
</evidence>
<dbReference type="InterPro" id="IPR020573">
    <property type="entry name" value="UDP_GlcNAc_AcTrfase_non-rep"/>
</dbReference>
<evidence type="ECO:0000256" key="7">
    <source>
        <dbReference type="HAMAP-Rule" id="MF_00523"/>
    </source>
</evidence>
<keyword evidence="5 7" id="KW-0443">Lipid metabolism</keyword>
<feature type="domain" description="UDP-3-O-[3-hydroxymyristoyl] glucosamine N-acyltransferase non-repeat region" evidence="8">
    <location>
        <begin position="34"/>
        <end position="99"/>
    </location>
</feature>
<organism evidence="9 10">
    <name type="scientific">Phenylobacterium montanum</name>
    <dbReference type="NCBI Taxonomy" id="2823693"/>
    <lineage>
        <taxon>Bacteria</taxon>
        <taxon>Pseudomonadati</taxon>
        <taxon>Pseudomonadota</taxon>
        <taxon>Alphaproteobacteria</taxon>
        <taxon>Caulobacterales</taxon>
        <taxon>Caulobacteraceae</taxon>
        <taxon>Phenylobacterium</taxon>
    </lineage>
</organism>
<name>A0A975G0H2_9CAUL</name>
<dbReference type="Pfam" id="PF00132">
    <property type="entry name" value="Hexapep"/>
    <property type="match status" value="1"/>
</dbReference>
<dbReference type="CDD" id="cd03352">
    <property type="entry name" value="LbH_LpxD"/>
    <property type="match status" value="1"/>
</dbReference>
<evidence type="ECO:0000256" key="2">
    <source>
        <dbReference type="ARBA" id="ARBA00022556"/>
    </source>
</evidence>
<sequence length="343" mass="35170">MPDFRFFEPLGPLALGDLAKAVGAECPEAAAGLSIEGVAPLDRAGSQEVAFFADRRYAEALGATRAGACFVAPAHAERLPKACVALVTPEPQIAYVRACNALHRARLIPPCDSFVHPSAVLEEGVLLAPGAVVGPEAHIGRGTRIGANSVIGVGVTIGRDCEIGANVTVGFALIGDRVRLLAGARIGEAGFGVAGGREGAVDIPQLGRVILQDGVSVGVNSCIDRGAWDDTVIGENTKLDNLVQIAHNCRLGRNVLAAAHTGISGSTVVGDGARFGGRAGIADHVNIGAGATVLASGGVMRDIPAGEAWGGIPAMPARQWFRQVAALTKLAQGRSRDGRNEHE</sequence>
<comment type="pathway">
    <text evidence="7">Bacterial outer membrane biogenesis; LPS lipid A biosynthesis.</text>
</comment>
<evidence type="ECO:0000313" key="9">
    <source>
        <dbReference type="EMBL" id="QUD88521.1"/>
    </source>
</evidence>
<keyword evidence="2 7" id="KW-0441">Lipid A biosynthesis</keyword>
<dbReference type="InterPro" id="IPR011004">
    <property type="entry name" value="Trimer_LpxA-like_sf"/>
</dbReference>
<dbReference type="EC" id="2.3.1.191" evidence="7"/>
<dbReference type="AlphaFoldDB" id="A0A975G0H2"/>
<evidence type="ECO:0000256" key="5">
    <source>
        <dbReference type="ARBA" id="ARBA00023098"/>
    </source>
</evidence>
<dbReference type="InterPro" id="IPR018357">
    <property type="entry name" value="Hexapep_transf_CS"/>
</dbReference>
<dbReference type="HAMAP" id="MF_00523">
    <property type="entry name" value="LpxD"/>
    <property type="match status" value="1"/>
</dbReference>
<dbReference type="GO" id="GO:0009245">
    <property type="term" value="P:lipid A biosynthetic process"/>
    <property type="evidence" value="ECO:0007669"/>
    <property type="project" value="UniProtKB-UniRule"/>
</dbReference>
<comment type="function">
    <text evidence="7">Catalyzes the N-acylation of UDP-3-O-acylglucosamine using 3-hydroxyacyl-ACP as the acyl donor. Is involved in the biosynthesis of lipid A, a phosphorylated glycolipid that anchors the lipopolysaccharide to the outer membrane of the cell.</text>
</comment>
<reference evidence="9" key="1">
    <citation type="submission" date="2021-04" db="EMBL/GenBank/DDBJ databases">
        <title>The complete genome sequence of Caulobacter sp. S6.</title>
        <authorList>
            <person name="Tang Y."/>
            <person name="Ouyang W."/>
            <person name="Liu Q."/>
            <person name="Huang B."/>
            <person name="Guo Z."/>
            <person name="Lei P."/>
        </authorList>
    </citation>
    <scope>NUCLEOTIDE SEQUENCE</scope>
    <source>
        <strain evidence="9">S6</strain>
    </source>
</reference>
<keyword evidence="6 7" id="KW-0012">Acyltransferase</keyword>
<dbReference type="EMBL" id="CP073078">
    <property type="protein sequence ID" value="QUD88521.1"/>
    <property type="molecule type" value="Genomic_DNA"/>
</dbReference>